<organism evidence="1 2">
    <name type="scientific">Galerina marginata (strain CBS 339.88)</name>
    <dbReference type="NCBI Taxonomy" id="685588"/>
    <lineage>
        <taxon>Eukaryota</taxon>
        <taxon>Fungi</taxon>
        <taxon>Dikarya</taxon>
        <taxon>Basidiomycota</taxon>
        <taxon>Agaricomycotina</taxon>
        <taxon>Agaricomycetes</taxon>
        <taxon>Agaricomycetidae</taxon>
        <taxon>Agaricales</taxon>
        <taxon>Agaricineae</taxon>
        <taxon>Strophariaceae</taxon>
        <taxon>Galerina</taxon>
    </lineage>
</organism>
<gene>
    <name evidence="1" type="ORF">GALMADRAFT_134092</name>
</gene>
<dbReference type="EMBL" id="KL142369">
    <property type="protein sequence ID" value="KDR82482.1"/>
    <property type="molecule type" value="Genomic_DNA"/>
</dbReference>
<evidence type="ECO:0000313" key="1">
    <source>
        <dbReference type="EMBL" id="KDR82482.1"/>
    </source>
</evidence>
<dbReference type="AlphaFoldDB" id="A0A067TJK4"/>
<dbReference type="OrthoDB" id="3256058at2759"/>
<dbReference type="HOGENOM" id="CLU_1686713_0_0_1"/>
<reference evidence="2" key="1">
    <citation type="journal article" date="2014" name="Proc. Natl. Acad. Sci. U.S.A.">
        <title>Extensive sampling of basidiomycete genomes demonstrates inadequacy of the white-rot/brown-rot paradigm for wood decay fungi.</title>
        <authorList>
            <person name="Riley R."/>
            <person name="Salamov A.A."/>
            <person name="Brown D.W."/>
            <person name="Nagy L.G."/>
            <person name="Floudas D."/>
            <person name="Held B.W."/>
            <person name="Levasseur A."/>
            <person name="Lombard V."/>
            <person name="Morin E."/>
            <person name="Otillar R."/>
            <person name="Lindquist E.A."/>
            <person name="Sun H."/>
            <person name="LaButti K.M."/>
            <person name="Schmutz J."/>
            <person name="Jabbour D."/>
            <person name="Luo H."/>
            <person name="Baker S.E."/>
            <person name="Pisabarro A.G."/>
            <person name="Walton J.D."/>
            <person name="Blanchette R.A."/>
            <person name="Henrissat B."/>
            <person name="Martin F."/>
            <person name="Cullen D."/>
            <person name="Hibbett D.S."/>
            <person name="Grigoriev I.V."/>
        </authorList>
    </citation>
    <scope>NUCLEOTIDE SEQUENCE [LARGE SCALE GENOMIC DNA]</scope>
    <source>
        <strain evidence="2">CBS 339.88</strain>
    </source>
</reference>
<protein>
    <submittedName>
        <fullName evidence="1">Uncharacterized protein</fullName>
    </submittedName>
</protein>
<keyword evidence="2" id="KW-1185">Reference proteome</keyword>
<evidence type="ECO:0000313" key="2">
    <source>
        <dbReference type="Proteomes" id="UP000027222"/>
    </source>
</evidence>
<accession>A0A067TJK4</accession>
<dbReference type="STRING" id="685588.A0A067TJK4"/>
<sequence>MRKCGLCLDQLPYTLEDYPVLEDKHMFAKNAASARKVGDGASTDSWLWTFGALRGMNDGEKAEFVVETEKVMWFRARADMERWVEEVDFLEEELRRLDRGCERMAVVWTSLTSVAPKYIEFRPEYLPSSPLHPGYRAYALQKAAMYREMAVRARDT</sequence>
<dbReference type="Proteomes" id="UP000027222">
    <property type="component" value="Unassembled WGS sequence"/>
</dbReference>
<name>A0A067TJK4_GALM3</name>
<proteinExistence type="predicted"/>